<protein>
    <submittedName>
        <fullName evidence="1">Uncharacterized protein</fullName>
    </submittedName>
</protein>
<sequence>MLKSKATQPEISGLETQTNVERLKQANQTIQANYDHLERIAGAIEKLEESWELSDQKFKRLRKKSEESRAFASACQDAWNCGDLEEMIQRRDQLRTRLQDQV</sequence>
<name>A0A3D9HRQ1_9PROT</name>
<organism evidence="1 2">
    <name type="scientific">Aestuariispira insulae</name>
    <dbReference type="NCBI Taxonomy" id="1461337"/>
    <lineage>
        <taxon>Bacteria</taxon>
        <taxon>Pseudomonadati</taxon>
        <taxon>Pseudomonadota</taxon>
        <taxon>Alphaproteobacteria</taxon>
        <taxon>Rhodospirillales</taxon>
        <taxon>Kiloniellaceae</taxon>
        <taxon>Aestuariispira</taxon>
    </lineage>
</organism>
<proteinExistence type="predicted"/>
<dbReference type="RefSeq" id="WP_115935692.1">
    <property type="nucleotide sequence ID" value="NZ_QRDW01000002.1"/>
</dbReference>
<comment type="caution">
    <text evidence="1">The sequence shown here is derived from an EMBL/GenBank/DDBJ whole genome shotgun (WGS) entry which is preliminary data.</text>
</comment>
<gene>
    <name evidence="1" type="ORF">DFP90_102157</name>
</gene>
<evidence type="ECO:0000313" key="1">
    <source>
        <dbReference type="EMBL" id="RED52139.1"/>
    </source>
</evidence>
<dbReference type="EMBL" id="QRDW01000002">
    <property type="protein sequence ID" value="RED52139.1"/>
    <property type="molecule type" value="Genomic_DNA"/>
</dbReference>
<reference evidence="1 2" key="1">
    <citation type="submission" date="2018-07" db="EMBL/GenBank/DDBJ databases">
        <title>Genomic Encyclopedia of Type Strains, Phase III (KMG-III): the genomes of soil and plant-associated and newly described type strains.</title>
        <authorList>
            <person name="Whitman W."/>
        </authorList>
    </citation>
    <scope>NUCLEOTIDE SEQUENCE [LARGE SCALE GENOMIC DNA]</scope>
    <source>
        <strain evidence="1 2">CECT 8488</strain>
    </source>
</reference>
<dbReference type="Proteomes" id="UP000256845">
    <property type="component" value="Unassembled WGS sequence"/>
</dbReference>
<dbReference type="AlphaFoldDB" id="A0A3D9HRQ1"/>
<keyword evidence="2" id="KW-1185">Reference proteome</keyword>
<accession>A0A3D9HRQ1</accession>
<evidence type="ECO:0000313" key="2">
    <source>
        <dbReference type="Proteomes" id="UP000256845"/>
    </source>
</evidence>